<accession>A0A073JZM0</accession>
<reference evidence="2 3" key="1">
    <citation type="submission" date="2014-06" db="EMBL/GenBank/DDBJ databases">
        <title>Draft genome sequence of Bacillus manliponensis JCM 15802 (MCCC 1A00708).</title>
        <authorList>
            <person name="Lai Q."/>
            <person name="Liu Y."/>
            <person name="Shao Z."/>
        </authorList>
    </citation>
    <scope>NUCLEOTIDE SEQUENCE [LARGE SCALE GENOMIC DNA]</scope>
    <source>
        <strain evidence="2 3">JCM 15802</strain>
    </source>
</reference>
<protein>
    <recommendedName>
        <fullName evidence="4">DUF3953 domain-containing protein</fullName>
    </recommendedName>
</protein>
<feature type="transmembrane region" description="Helical" evidence="1">
    <location>
        <begin position="9"/>
        <end position="30"/>
    </location>
</feature>
<sequence>MQDKDSKKGLVAFVVSILLVSSIIIMIITANLKTDNIILFIIGGIASIFTTIHSFKARYKYYQYASFMISLGFLIIIFYNLFS</sequence>
<evidence type="ECO:0000313" key="2">
    <source>
        <dbReference type="EMBL" id="KEK19652.1"/>
    </source>
</evidence>
<dbReference type="AlphaFoldDB" id="A0A073JZM0"/>
<dbReference type="Proteomes" id="UP000027822">
    <property type="component" value="Unassembled WGS sequence"/>
</dbReference>
<comment type="caution">
    <text evidence="2">The sequence shown here is derived from an EMBL/GenBank/DDBJ whole genome shotgun (WGS) entry which is preliminary data.</text>
</comment>
<keyword evidence="1" id="KW-0812">Transmembrane</keyword>
<gene>
    <name evidence="2" type="ORF">BAMA_20540</name>
</gene>
<dbReference type="RefSeq" id="WP_034638468.1">
    <property type="nucleotide sequence ID" value="NZ_CBCSJC010000015.1"/>
</dbReference>
<dbReference type="STRING" id="574376.BAMA_20540"/>
<feature type="transmembrane region" description="Helical" evidence="1">
    <location>
        <begin position="36"/>
        <end position="55"/>
    </location>
</feature>
<name>A0A073JZM0_9BACI</name>
<keyword evidence="1" id="KW-0472">Membrane</keyword>
<organism evidence="2 3">
    <name type="scientific">Bacillus manliponensis</name>
    <dbReference type="NCBI Taxonomy" id="574376"/>
    <lineage>
        <taxon>Bacteria</taxon>
        <taxon>Bacillati</taxon>
        <taxon>Bacillota</taxon>
        <taxon>Bacilli</taxon>
        <taxon>Bacillales</taxon>
        <taxon>Bacillaceae</taxon>
        <taxon>Bacillus</taxon>
        <taxon>Bacillus cereus group</taxon>
    </lineage>
</organism>
<keyword evidence="3" id="KW-1185">Reference proteome</keyword>
<evidence type="ECO:0000256" key="1">
    <source>
        <dbReference type="SAM" id="Phobius"/>
    </source>
</evidence>
<dbReference type="EMBL" id="JOTN01000006">
    <property type="protein sequence ID" value="KEK19652.1"/>
    <property type="molecule type" value="Genomic_DNA"/>
</dbReference>
<feature type="transmembrane region" description="Helical" evidence="1">
    <location>
        <begin position="62"/>
        <end position="82"/>
    </location>
</feature>
<keyword evidence="1" id="KW-1133">Transmembrane helix</keyword>
<proteinExistence type="predicted"/>
<evidence type="ECO:0008006" key="4">
    <source>
        <dbReference type="Google" id="ProtNLM"/>
    </source>
</evidence>
<evidence type="ECO:0000313" key="3">
    <source>
        <dbReference type="Proteomes" id="UP000027822"/>
    </source>
</evidence>